<keyword evidence="5" id="KW-1185">Reference proteome</keyword>
<reference evidence="4 5" key="1">
    <citation type="submission" date="2019-07" db="EMBL/GenBank/DDBJ databases">
        <title>The draft genome sequence of Aquimarina algiphila M91.</title>
        <authorList>
            <person name="Meng X."/>
        </authorList>
    </citation>
    <scope>NUCLEOTIDE SEQUENCE [LARGE SCALE GENOMIC DNA]</scope>
    <source>
        <strain evidence="4 5">M91</strain>
    </source>
</reference>
<protein>
    <recommendedName>
        <fullName evidence="3">SbsA Ig-like domain-containing protein</fullName>
    </recommendedName>
</protein>
<keyword evidence="1" id="KW-0732">Signal</keyword>
<accession>A0A554VRU6</accession>
<keyword evidence="2" id="KW-1133">Transmembrane helix</keyword>
<evidence type="ECO:0000313" key="5">
    <source>
        <dbReference type="Proteomes" id="UP000318833"/>
    </source>
</evidence>
<dbReference type="OrthoDB" id="246488at2"/>
<proteinExistence type="predicted"/>
<dbReference type="EMBL" id="VLNR01000001">
    <property type="protein sequence ID" value="TSE11414.1"/>
    <property type="molecule type" value="Genomic_DNA"/>
</dbReference>
<feature type="domain" description="SbsA Ig-like" evidence="3">
    <location>
        <begin position="254"/>
        <end position="329"/>
    </location>
</feature>
<gene>
    <name evidence="4" type="ORF">FOF46_00070</name>
</gene>
<dbReference type="Proteomes" id="UP000318833">
    <property type="component" value="Unassembled WGS sequence"/>
</dbReference>
<keyword evidence="2" id="KW-0812">Transmembrane</keyword>
<evidence type="ECO:0000256" key="1">
    <source>
        <dbReference type="ARBA" id="ARBA00022729"/>
    </source>
</evidence>
<evidence type="ECO:0000313" key="4">
    <source>
        <dbReference type="EMBL" id="TSE11414.1"/>
    </source>
</evidence>
<sequence>MHNKFKSIVSVIFISFYFVLGMFSQTSPRFSFGKTRLTITDEFNLSNNLKVYRGQISEEELDRTHPILGTIQIDELELHFTPLVPFGWNQEYTFIYNNTIEYFTLEIPEAYNYLAVEAIYPSAKSLPSNLLKWYVQFSHPVNEVHVYDYIRFINNQGDTLSRTTLSLENALISEDGKLLTVWIEPGRQKRDLIPNKQLGPVFENDAMYQLIVLKNIKDRQGVSMQKDFTHLFKITYADRIQPSMGSFKILPPENNDDLVIFLGESMDYGSTLNSMKIINAEKQEIYGEWQLTNNESTLIFTPKHPWKKGQYQVLIDSRLEDLAGNNLNRLFDSGVSILDKKQLCDEYKLEFSIK</sequence>
<feature type="transmembrane region" description="Helical" evidence="2">
    <location>
        <begin position="7"/>
        <end position="24"/>
    </location>
</feature>
<dbReference type="AlphaFoldDB" id="A0A554VRU6"/>
<comment type="caution">
    <text evidence="4">The sequence shown here is derived from an EMBL/GenBank/DDBJ whole genome shotgun (WGS) entry which is preliminary data.</text>
</comment>
<dbReference type="RefSeq" id="WP_143915044.1">
    <property type="nucleotide sequence ID" value="NZ_CANMIK010000004.1"/>
</dbReference>
<organism evidence="4 5">
    <name type="scientific">Aquimarina algiphila</name>
    <dbReference type="NCBI Taxonomy" id="2047982"/>
    <lineage>
        <taxon>Bacteria</taxon>
        <taxon>Pseudomonadati</taxon>
        <taxon>Bacteroidota</taxon>
        <taxon>Flavobacteriia</taxon>
        <taxon>Flavobacteriales</taxon>
        <taxon>Flavobacteriaceae</taxon>
        <taxon>Aquimarina</taxon>
    </lineage>
</organism>
<evidence type="ECO:0000259" key="3">
    <source>
        <dbReference type="Pfam" id="PF13205"/>
    </source>
</evidence>
<dbReference type="Pfam" id="PF13205">
    <property type="entry name" value="Big_5"/>
    <property type="match status" value="1"/>
</dbReference>
<dbReference type="InterPro" id="IPR032812">
    <property type="entry name" value="SbsA_Ig"/>
</dbReference>
<name>A0A554VRU6_9FLAO</name>
<keyword evidence="2" id="KW-0472">Membrane</keyword>
<evidence type="ECO:0000256" key="2">
    <source>
        <dbReference type="SAM" id="Phobius"/>
    </source>
</evidence>